<reference evidence="2" key="1">
    <citation type="submission" date="2016-09" db="EMBL/GenBank/DDBJ databases">
        <authorList>
            <person name="Guldener U."/>
        </authorList>
    </citation>
    <scope>NUCLEOTIDE SEQUENCE [LARGE SCALE GENOMIC DNA]</scope>
    <source>
        <strain evidence="2">V64-1</strain>
    </source>
</reference>
<organism evidence="1 2">
    <name type="scientific">Fusarium oxysporum</name>
    <name type="common">Fusarium vascular wilt</name>
    <dbReference type="NCBI Taxonomy" id="5507"/>
    <lineage>
        <taxon>Eukaryota</taxon>
        <taxon>Fungi</taxon>
        <taxon>Dikarya</taxon>
        <taxon>Ascomycota</taxon>
        <taxon>Pezizomycotina</taxon>
        <taxon>Sordariomycetes</taxon>
        <taxon>Hypocreomycetidae</taxon>
        <taxon>Hypocreales</taxon>
        <taxon>Nectriaceae</taxon>
        <taxon>Fusarium</taxon>
        <taxon>Fusarium oxysporum species complex</taxon>
    </lineage>
</organism>
<protein>
    <submittedName>
        <fullName evidence="1">Uncharacterized protein</fullName>
    </submittedName>
</protein>
<evidence type="ECO:0000313" key="1">
    <source>
        <dbReference type="EMBL" id="SCO84728.1"/>
    </source>
</evidence>
<dbReference type="Proteomes" id="UP000219369">
    <property type="component" value="Unassembled WGS sequence"/>
</dbReference>
<dbReference type="OrthoDB" id="10487391at2759"/>
<gene>
    <name evidence="1" type="ORF">FRV6_08855</name>
</gene>
<dbReference type="EMBL" id="FMJY01000005">
    <property type="protein sequence ID" value="SCO84728.1"/>
    <property type="molecule type" value="Genomic_DNA"/>
</dbReference>
<proteinExistence type="predicted"/>
<name>A0A2H3T7K7_FUSOX</name>
<sequence>MKAWLSYLAVFVLAIRYLIRHHQLRINREFSALKALQSGRSLNPTFDACKLFGSSFITEDYSRGLFYYILSPVYEDILDTFPPPNADCISALRLSPRGTQFLGYSALIVYLLGTKAGSVYMHWQLRETLKTTHISQHDTEKFLNCVKRQLGVQKDGILASKDLGGSITTAKAEVIFGGIEPETTIETRLSGEINFEVVTKGVSMTGAGTLRLFRVKTVLGKDADLY</sequence>
<accession>A0A2H3T7K7</accession>
<evidence type="ECO:0000313" key="2">
    <source>
        <dbReference type="Proteomes" id="UP000219369"/>
    </source>
</evidence>
<dbReference type="AlphaFoldDB" id="A0A2H3T7K7"/>